<reference evidence="1" key="1">
    <citation type="journal article" date="2009" name="Plant Mol. Biol.">
        <title>Insights into corn genes derived from large-scale cDNA sequencing.</title>
        <authorList>
            <person name="Alexandrov N.N."/>
            <person name="Brover V.V."/>
            <person name="Freidin S."/>
            <person name="Troukhan M.E."/>
            <person name="Tatarinova T.V."/>
            <person name="Zhang H."/>
            <person name="Swaller T.J."/>
            <person name="Lu Y.P."/>
            <person name="Bouck J."/>
            <person name="Flavell R.B."/>
            <person name="Feldmann K.A."/>
        </authorList>
    </citation>
    <scope>NUCLEOTIDE SEQUENCE</scope>
</reference>
<dbReference type="AlphaFoldDB" id="B6UFW0"/>
<sequence length="39" mass="4292">MLGGMHASITRASIQPLMNPMIKPPTKVVKSCMYFPTLT</sequence>
<dbReference type="EMBL" id="EU976125">
    <property type="protein sequence ID" value="ACG48243.1"/>
    <property type="molecule type" value="mRNA"/>
</dbReference>
<name>B6UFW0_MAIZE</name>
<accession>B6UFW0</accession>
<organism evidence="1">
    <name type="scientific">Zea mays</name>
    <name type="common">Maize</name>
    <dbReference type="NCBI Taxonomy" id="4577"/>
    <lineage>
        <taxon>Eukaryota</taxon>
        <taxon>Viridiplantae</taxon>
        <taxon>Streptophyta</taxon>
        <taxon>Embryophyta</taxon>
        <taxon>Tracheophyta</taxon>
        <taxon>Spermatophyta</taxon>
        <taxon>Magnoliopsida</taxon>
        <taxon>Liliopsida</taxon>
        <taxon>Poales</taxon>
        <taxon>Poaceae</taxon>
        <taxon>PACMAD clade</taxon>
        <taxon>Panicoideae</taxon>
        <taxon>Andropogonodae</taxon>
        <taxon>Andropogoneae</taxon>
        <taxon>Tripsacinae</taxon>
        <taxon>Zea</taxon>
    </lineage>
</organism>
<protein>
    <submittedName>
        <fullName evidence="1">Uncharacterized protein</fullName>
    </submittedName>
</protein>
<evidence type="ECO:0000313" key="1">
    <source>
        <dbReference type="EMBL" id="ACG48243.1"/>
    </source>
</evidence>
<proteinExistence type="evidence at transcript level"/>